<dbReference type="InterPro" id="IPR021109">
    <property type="entry name" value="Peptidase_aspartic_dom_sf"/>
</dbReference>
<dbReference type="InterPro" id="IPR012337">
    <property type="entry name" value="RNaseH-like_sf"/>
</dbReference>
<sequence length="1721" mass="193259">MPGSEKEAVERELRVLQRAKTIAMLNRESTLNRMRAIADVASRLKEEPELKPKLLTAARDLDSLWDTFMQHNEAVLNALLDLDLASEYSTTLETEVRTLYFDARAIVEEFAPLPIERALSHGTGHLSGSRHSLLSGRPSRRSRLPEIPLPSFSGELCGWPAFRDRFTDLVVLDEELTDSDRFYYLLGCLRGDALSAISSISVSDGTYDLAWATLVERFDKPRQLASLIIDKLMSAPIQSQESLSGLKEFLALFSDQVAMLHTLRIPNLGEFILFSLASRCLPYSTRKDFEAANKQNFPSILDMVGYIKDRVSLLEAVNFSKGSSGAPPTQDRAKSVPPHSAGWKPKVVMIASKSIGTAPPKCLFCSGEHVTTSCNAFTKMSVNDRVTAARDKRLCFRCLISTHWSTKCRVSKPCSRCHGRHHTLLHKDNDAEAQPIASTSACHVSSSKQPAALLGTAVVHVRDRYGCMQPVRALIDSGSQISIMSVPCVERLGLKCNKWTAPLTGVSGAAVLQVKGRVDCFITPRYNDEHSIKLQAWVLPKITSDMPAQPLPPQLVNKFSHLALADPQFDCTAPIELLLGADVFSRVMDGKRVLLDPSLPAAYGSIFGWIVIGPVPEVAPDTYRSHIAVTLSVSLEDMVHRFWQVEEPDTAPATFHDEGQCEAVYSAERYRDTNGRYVVPLPFKPLHRDELFPGSRQIAIRRFQNLERKLQANEGLYAAYKEFMSDYESLGHMTIADEVGTYYIPHHPVFNAARKIRVVFDASAKASSHLSLNQCLHTGPKLQLDILEILTRFRLHKYVFTADVCKMYRQILMRPEYRCFQHIFWRSSPVEELKEYQLNTVTYGVNYAPFLALRILKDIADNECNGFPEVQDGLRYQTYVDDICLGADTEELLSKLQSELKAVLGRSALELKKWSSNSRRVLLDVAAADRVSDVINFDDKEGGTIKVLGLRWEPVKDVFGFDVRPVTKVITKRSVLSTIATIFDPIGFLAPVIFHAKHIMQLIWKAELGWDDPLPDDLIRTWKLLLNDLPVLSKVEIPRFLSTTITSDVQLCGFCDASEHGYAAVAYLRVTSSPGLVTTHLLGSKTKMSPMKTSTIPRLELCAAVLLARWLTRLLTIFGDRLRFNGIFAWSDSQIVLSWLVNPHTCFKVFVSNRVHLVRQLVPSCRWGYVRSSENPADCASRGLLPSDLVKHLLYWSGPAFLKDNVDTWDMSVSAVPIEQLPEAKVTSLSVQIDPEGEWFSRFSSYHNMVRVVAWMRRFVGRARKQKYASEFLNREELDDSLIILVKQSQTCWLSKLHVDLARGRPAQRSLAGLRPFIDTRGVICVGGRLARSDLTSAEKQPILLARDSHLSVLLARHWHLVTCHSGPRVITSLITRQFWIISVRAVIRRVIGQCTICVRTLAQSPHPVMTDLPSSRVQMCRPFTRVGIDYAGPLSMRECRLRKARQYKIYVAVFVCMSTKAVHLEVVSELSTNAFLAAFDRFVARRGLPHDIFSDCGTNFVGAAKYLRALVNDPTIRHVLTSHVSCVWHFNPPSAPHFGGLWEAAVRSFKTLLTRLVGIHTLSWEEMTTVLCRIEAVLNSRPLTPMSSSPMDVDYLTPGHFLIGQPLLAVPDPPIPESCTRVVNRWKLLHQCHQSFWRRWSTEYLCSLQVRAKWTADVPNLQCGDMVVIKDSSPPMSWRLGRIIDVTPGNDGVARVVKVNTATGELTRPVVKLVKLPMDQ</sequence>
<dbReference type="GO" id="GO:0004519">
    <property type="term" value="F:endonuclease activity"/>
    <property type="evidence" value="ECO:0007669"/>
    <property type="project" value="UniProtKB-KW"/>
</dbReference>
<feature type="region of interest" description="Disordered" evidence="7">
    <location>
        <begin position="321"/>
        <end position="340"/>
    </location>
</feature>
<dbReference type="InterPro" id="IPR036397">
    <property type="entry name" value="RNaseH_sf"/>
</dbReference>
<keyword evidence="6" id="KW-0695">RNA-directed DNA polymerase</keyword>
<dbReference type="OrthoDB" id="6595074at2759"/>
<dbReference type="PROSITE" id="PS50994">
    <property type="entry name" value="INTEGRASE"/>
    <property type="match status" value="1"/>
</dbReference>
<evidence type="ECO:0000256" key="3">
    <source>
        <dbReference type="ARBA" id="ARBA00022722"/>
    </source>
</evidence>
<dbReference type="GO" id="GO:0006508">
    <property type="term" value="P:proteolysis"/>
    <property type="evidence" value="ECO:0007669"/>
    <property type="project" value="InterPro"/>
</dbReference>
<evidence type="ECO:0000256" key="1">
    <source>
        <dbReference type="ARBA" id="ARBA00022679"/>
    </source>
</evidence>
<evidence type="ECO:0000313" key="9">
    <source>
        <dbReference type="EnsemblMetazoa" id="XP_008182031.1"/>
    </source>
</evidence>
<evidence type="ECO:0000256" key="6">
    <source>
        <dbReference type="ARBA" id="ARBA00022918"/>
    </source>
</evidence>
<dbReference type="Gene3D" id="3.10.10.10">
    <property type="entry name" value="HIV Type 1 Reverse Transcriptase, subunit A, domain 1"/>
    <property type="match status" value="1"/>
</dbReference>
<dbReference type="InterPro" id="IPR008042">
    <property type="entry name" value="Retrotrans_Pao"/>
</dbReference>
<dbReference type="InterPro" id="IPR043502">
    <property type="entry name" value="DNA/RNA_pol_sf"/>
</dbReference>
<evidence type="ECO:0000256" key="5">
    <source>
        <dbReference type="ARBA" id="ARBA00022801"/>
    </source>
</evidence>
<dbReference type="CDD" id="cd00303">
    <property type="entry name" value="retropepsin_like"/>
    <property type="match status" value="1"/>
</dbReference>
<reference evidence="9" key="2">
    <citation type="submission" date="2022-06" db="UniProtKB">
        <authorList>
            <consortium name="EnsemblMetazoa"/>
        </authorList>
    </citation>
    <scope>IDENTIFICATION</scope>
</reference>
<dbReference type="GO" id="GO:0003964">
    <property type="term" value="F:RNA-directed DNA polymerase activity"/>
    <property type="evidence" value="ECO:0007669"/>
    <property type="project" value="UniProtKB-KW"/>
</dbReference>
<dbReference type="GeneID" id="103309129"/>
<keyword evidence="3" id="KW-0540">Nuclease</keyword>
<organism evidence="9 10">
    <name type="scientific">Acyrthosiphon pisum</name>
    <name type="common">Pea aphid</name>
    <dbReference type="NCBI Taxonomy" id="7029"/>
    <lineage>
        <taxon>Eukaryota</taxon>
        <taxon>Metazoa</taxon>
        <taxon>Ecdysozoa</taxon>
        <taxon>Arthropoda</taxon>
        <taxon>Hexapoda</taxon>
        <taxon>Insecta</taxon>
        <taxon>Pterygota</taxon>
        <taxon>Neoptera</taxon>
        <taxon>Paraneoptera</taxon>
        <taxon>Hemiptera</taxon>
        <taxon>Sternorrhyncha</taxon>
        <taxon>Aphidomorpha</taxon>
        <taxon>Aphidoidea</taxon>
        <taxon>Aphididae</taxon>
        <taxon>Macrosiphini</taxon>
        <taxon>Acyrthosiphon</taxon>
    </lineage>
</organism>
<evidence type="ECO:0000256" key="7">
    <source>
        <dbReference type="SAM" id="MobiDB-lite"/>
    </source>
</evidence>
<dbReference type="Gene3D" id="3.30.420.10">
    <property type="entry name" value="Ribonuclease H-like superfamily/Ribonuclease H"/>
    <property type="match status" value="1"/>
</dbReference>
<dbReference type="EnsemblMetazoa" id="XM_008183809.1">
    <property type="protein sequence ID" value="XP_008182031.1"/>
    <property type="gene ID" value="LOC103309129"/>
</dbReference>
<evidence type="ECO:0000256" key="2">
    <source>
        <dbReference type="ARBA" id="ARBA00022695"/>
    </source>
</evidence>
<evidence type="ECO:0000256" key="4">
    <source>
        <dbReference type="ARBA" id="ARBA00022759"/>
    </source>
</evidence>
<dbReference type="GO" id="GO:0003676">
    <property type="term" value="F:nucleic acid binding"/>
    <property type="evidence" value="ECO:0007669"/>
    <property type="project" value="InterPro"/>
</dbReference>
<keyword evidence="1" id="KW-0808">Transferase</keyword>
<keyword evidence="2" id="KW-0548">Nucleotidyltransferase</keyword>
<dbReference type="GO" id="GO:0042575">
    <property type="term" value="C:DNA polymerase complex"/>
    <property type="evidence" value="ECO:0007669"/>
    <property type="project" value="UniProtKB-ARBA"/>
</dbReference>
<dbReference type="SUPFAM" id="SSF50630">
    <property type="entry name" value="Acid proteases"/>
    <property type="match status" value="1"/>
</dbReference>
<dbReference type="Proteomes" id="UP000007819">
    <property type="component" value="Unassembled WGS sequence"/>
</dbReference>
<dbReference type="Gene3D" id="2.40.70.10">
    <property type="entry name" value="Acid Proteases"/>
    <property type="match status" value="1"/>
</dbReference>
<accession>A0A8R2B526</accession>
<protein>
    <recommendedName>
        <fullName evidence="8">Integrase catalytic domain-containing protein</fullName>
    </recommendedName>
</protein>
<dbReference type="PROSITE" id="PS00141">
    <property type="entry name" value="ASP_PROTEASE"/>
    <property type="match status" value="1"/>
</dbReference>
<dbReference type="InterPro" id="IPR043128">
    <property type="entry name" value="Rev_trsase/Diguanyl_cyclase"/>
</dbReference>
<dbReference type="SUPFAM" id="SSF53098">
    <property type="entry name" value="Ribonuclease H-like"/>
    <property type="match status" value="1"/>
</dbReference>
<keyword evidence="10" id="KW-1185">Reference proteome</keyword>
<name>A0A8R2B526_ACYPI</name>
<keyword evidence="4" id="KW-0255">Endonuclease</keyword>
<evidence type="ECO:0000259" key="8">
    <source>
        <dbReference type="PROSITE" id="PS50994"/>
    </source>
</evidence>
<dbReference type="GO" id="GO:0015074">
    <property type="term" value="P:DNA integration"/>
    <property type="evidence" value="ECO:0007669"/>
    <property type="project" value="InterPro"/>
</dbReference>
<dbReference type="SUPFAM" id="SSF56672">
    <property type="entry name" value="DNA/RNA polymerases"/>
    <property type="match status" value="1"/>
</dbReference>
<keyword evidence="5" id="KW-0378">Hydrolase</keyword>
<dbReference type="Pfam" id="PF03564">
    <property type="entry name" value="DUF1759"/>
    <property type="match status" value="1"/>
</dbReference>
<dbReference type="Pfam" id="PF18701">
    <property type="entry name" value="DUF5641"/>
    <property type="match status" value="1"/>
</dbReference>
<dbReference type="InterPro" id="IPR040676">
    <property type="entry name" value="DUF5641"/>
</dbReference>
<dbReference type="InterPro" id="IPR001969">
    <property type="entry name" value="Aspartic_peptidase_AS"/>
</dbReference>
<dbReference type="GO" id="GO:0004190">
    <property type="term" value="F:aspartic-type endopeptidase activity"/>
    <property type="evidence" value="ECO:0007669"/>
    <property type="project" value="InterPro"/>
</dbReference>
<dbReference type="Gene3D" id="3.30.70.270">
    <property type="match status" value="1"/>
</dbReference>
<feature type="domain" description="Integrase catalytic" evidence="8">
    <location>
        <begin position="1419"/>
        <end position="1607"/>
    </location>
</feature>
<reference evidence="10" key="1">
    <citation type="submission" date="2010-06" db="EMBL/GenBank/DDBJ databases">
        <authorList>
            <person name="Jiang H."/>
            <person name="Abraham K."/>
            <person name="Ali S."/>
            <person name="Alsbrooks S.L."/>
            <person name="Anim B.N."/>
            <person name="Anosike U.S."/>
            <person name="Attaway T."/>
            <person name="Bandaranaike D.P."/>
            <person name="Battles P.K."/>
            <person name="Bell S.N."/>
            <person name="Bell A.V."/>
            <person name="Beltran B."/>
            <person name="Bickham C."/>
            <person name="Bustamante Y."/>
            <person name="Caleb T."/>
            <person name="Canada A."/>
            <person name="Cardenas V."/>
            <person name="Carter K."/>
            <person name="Chacko J."/>
            <person name="Chandrabose M.N."/>
            <person name="Chavez D."/>
            <person name="Chavez A."/>
            <person name="Chen L."/>
            <person name="Chu H.-S."/>
            <person name="Claassen K.J."/>
            <person name="Cockrell R."/>
            <person name="Collins M."/>
            <person name="Cooper J.A."/>
            <person name="Cree A."/>
            <person name="Curry S.M."/>
            <person name="Da Y."/>
            <person name="Dao M.D."/>
            <person name="Das B."/>
            <person name="Davila M.-L."/>
            <person name="Davy-Carroll L."/>
            <person name="Denson S."/>
            <person name="Dinh H."/>
            <person name="Ebong V.E."/>
            <person name="Edwards J.R."/>
            <person name="Egan A."/>
            <person name="El-Daye J."/>
            <person name="Escobedo L."/>
            <person name="Fernandez S."/>
            <person name="Fernando P.R."/>
            <person name="Flagg N."/>
            <person name="Forbes L.D."/>
            <person name="Fowler R.G."/>
            <person name="Fu Q."/>
            <person name="Gabisi R.A."/>
            <person name="Ganer J."/>
            <person name="Garbino Pronczuk A."/>
            <person name="Garcia R.M."/>
            <person name="Garner T."/>
            <person name="Garrett T.E."/>
            <person name="Gonzalez D.A."/>
            <person name="Hamid H."/>
            <person name="Hawkins E.S."/>
            <person name="Hirani K."/>
            <person name="Hogues M.E."/>
            <person name="Hollins B."/>
            <person name="Hsiao C.-H."/>
            <person name="Jabil R."/>
            <person name="James M.L."/>
            <person name="Jhangiani S.N."/>
            <person name="Johnson B."/>
            <person name="Johnson Q."/>
            <person name="Joshi V."/>
            <person name="Kalu J.B."/>
            <person name="Kam C."/>
            <person name="Kashfia A."/>
            <person name="Keebler J."/>
            <person name="Kisamo H."/>
            <person name="Kovar C.L."/>
            <person name="Lago L.A."/>
            <person name="Lai C.-Y."/>
            <person name="Laidlaw J."/>
            <person name="Lara F."/>
            <person name="Le T.-K."/>
            <person name="Lee S.L."/>
            <person name="Legall F.H."/>
            <person name="Lemon S.J."/>
            <person name="Lewis L.R."/>
            <person name="Li B."/>
            <person name="Liu Y."/>
            <person name="Liu Y.-S."/>
            <person name="Lopez J."/>
            <person name="Lozado R.J."/>
            <person name="Lu J."/>
            <person name="Madu R.C."/>
            <person name="Maheshwari M."/>
            <person name="Maheshwari R."/>
            <person name="Malloy K."/>
            <person name="Martinez E."/>
            <person name="Mathew T."/>
            <person name="Mercado I.C."/>
            <person name="Mercado C."/>
            <person name="Meyer B."/>
            <person name="Montgomery K."/>
            <person name="Morgan M.B."/>
            <person name="Munidasa M."/>
            <person name="Nazareth L.V."/>
            <person name="Nelson J."/>
            <person name="Ng B.M."/>
            <person name="Nguyen N.B."/>
            <person name="Nguyen P.Q."/>
            <person name="Nguyen T."/>
            <person name="Obregon M."/>
            <person name="Okwuonu G.O."/>
            <person name="Onwere C.G."/>
            <person name="Orozco G."/>
            <person name="Parra A."/>
            <person name="Patel S."/>
            <person name="Patil S."/>
            <person name="Perez A."/>
            <person name="Perez Y."/>
            <person name="Pham C."/>
            <person name="Primus E.L."/>
            <person name="Pu L.-L."/>
            <person name="Puazo M."/>
            <person name="Qin X."/>
            <person name="Quiroz J.B."/>
            <person name="Reese J."/>
            <person name="Richards S."/>
            <person name="Rives C.M."/>
            <person name="Robberts R."/>
            <person name="Ruiz S.J."/>
            <person name="Ruiz M.J."/>
            <person name="Santibanez J."/>
            <person name="Schneider B.W."/>
            <person name="Sisson I."/>
            <person name="Smith M."/>
            <person name="Sodergren E."/>
            <person name="Song X.-Z."/>
            <person name="Song B.B."/>
            <person name="Summersgill H."/>
            <person name="Thelus R."/>
            <person name="Thornton R.D."/>
            <person name="Trejos Z.Y."/>
            <person name="Usmani K."/>
            <person name="Vattathil S."/>
            <person name="Villasana D."/>
            <person name="Walker D.L."/>
            <person name="Wang S."/>
            <person name="Wang K."/>
            <person name="White C.S."/>
            <person name="Williams A.C."/>
            <person name="Williamson J."/>
            <person name="Wilson K."/>
            <person name="Woghiren I.O."/>
            <person name="Woodworth J.R."/>
            <person name="Worley K.C."/>
            <person name="Wright R.A."/>
            <person name="Wu W."/>
            <person name="Young L."/>
            <person name="Zhang L."/>
            <person name="Zhang J."/>
            <person name="Zhu Y."/>
            <person name="Muzny D.M."/>
            <person name="Weinstock G."/>
            <person name="Gibbs R.A."/>
        </authorList>
    </citation>
    <scope>NUCLEOTIDE SEQUENCE [LARGE SCALE GENOMIC DNA]</scope>
    <source>
        <strain evidence="10">LSR1</strain>
    </source>
</reference>
<dbReference type="InterPro" id="IPR005312">
    <property type="entry name" value="DUF1759"/>
</dbReference>
<proteinExistence type="predicted"/>
<dbReference type="InterPro" id="IPR001584">
    <property type="entry name" value="Integrase_cat-core"/>
</dbReference>
<dbReference type="KEGG" id="api:103309129"/>
<dbReference type="Pfam" id="PF05380">
    <property type="entry name" value="Peptidase_A17"/>
    <property type="match status" value="1"/>
</dbReference>
<dbReference type="PANTHER" id="PTHR47331:SF1">
    <property type="entry name" value="GAG-LIKE PROTEIN"/>
    <property type="match status" value="1"/>
</dbReference>
<dbReference type="PANTHER" id="PTHR47331">
    <property type="entry name" value="PHD-TYPE DOMAIN-CONTAINING PROTEIN"/>
    <property type="match status" value="1"/>
</dbReference>
<evidence type="ECO:0000313" key="10">
    <source>
        <dbReference type="Proteomes" id="UP000007819"/>
    </source>
</evidence>
<dbReference type="RefSeq" id="XP_008182031.1">
    <property type="nucleotide sequence ID" value="XM_008183809.1"/>
</dbReference>